<accession>A0A2A5ATB7</accession>
<organism evidence="3 4">
    <name type="scientific">SAR86 cluster bacterium</name>
    <dbReference type="NCBI Taxonomy" id="2030880"/>
    <lineage>
        <taxon>Bacteria</taxon>
        <taxon>Pseudomonadati</taxon>
        <taxon>Pseudomonadota</taxon>
        <taxon>Gammaproteobacteria</taxon>
        <taxon>SAR86 cluster</taxon>
    </lineage>
</organism>
<dbReference type="GO" id="GO:0016787">
    <property type="term" value="F:hydrolase activity"/>
    <property type="evidence" value="ECO:0007669"/>
    <property type="project" value="UniProtKB-KW"/>
</dbReference>
<dbReference type="InterPro" id="IPR012338">
    <property type="entry name" value="Beta-lactam/transpept-like"/>
</dbReference>
<reference evidence="4" key="1">
    <citation type="submission" date="2017-08" db="EMBL/GenBank/DDBJ databases">
        <title>A dynamic microbial community with high functional redundancy inhabits the cold, oxic subseafloor aquifer.</title>
        <authorList>
            <person name="Tully B.J."/>
            <person name="Wheat C.G."/>
            <person name="Glazer B.T."/>
            <person name="Huber J.A."/>
        </authorList>
    </citation>
    <scope>NUCLEOTIDE SEQUENCE [LARGE SCALE GENOMIC DNA]</scope>
</reference>
<feature type="chain" id="PRO_5013241038" evidence="1">
    <location>
        <begin position="40"/>
        <end position="450"/>
    </location>
</feature>
<protein>
    <submittedName>
        <fullName evidence="3">Serine hydrolase</fullName>
    </submittedName>
</protein>
<dbReference type="SUPFAM" id="SSF56601">
    <property type="entry name" value="beta-lactamase/transpeptidase-like"/>
    <property type="match status" value="1"/>
</dbReference>
<evidence type="ECO:0000313" key="4">
    <source>
        <dbReference type="Proteomes" id="UP000218327"/>
    </source>
</evidence>
<evidence type="ECO:0000259" key="2">
    <source>
        <dbReference type="Pfam" id="PF00144"/>
    </source>
</evidence>
<dbReference type="Gene3D" id="3.40.710.10">
    <property type="entry name" value="DD-peptidase/beta-lactamase superfamily"/>
    <property type="match status" value="1"/>
</dbReference>
<dbReference type="Pfam" id="PF00144">
    <property type="entry name" value="Beta-lactamase"/>
    <property type="match status" value="1"/>
</dbReference>
<feature type="domain" description="Beta-lactamase-related" evidence="2">
    <location>
        <begin position="61"/>
        <end position="413"/>
    </location>
</feature>
<dbReference type="PANTHER" id="PTHR43283">
    <property type="entry name" value="BETA-LACTAMASE-RELATED"/>
    <property type="match status" value="1"/>
</dbReference>
<dbReference type="AlphaFoldDB" id="A0A2A5ATB7"/>
<dbReference type="InterPro" id="IPR050789">
    <property type="entry name" value="Diverse_Enzym_Activities"/>
</dbReference>
<dbReference type="InterPro" id="IPR001466">
    <property type="entry name" value="Beta-lactam-related"/>
</dbReference>
<dbReference type="PANTHER" id="PTHR43283:SF3">
    <property type="entry name" value="BETA-LACTAMASE FAMILY PROTEIN (AFU_ORTHOLOGUE AFUA_5G07500)"/>
    <property type="match status" value="1"/>
</dbReference>
<dbReference type="EMBL" id="NVVJ01000059">
    <property type="protein sequence ID" value="PCJ22495.1"/>
    <property type="molecule type" value="Genomic_DNA"/>
</dbReference>
<evidence type="ECO:0000256" key="1">
    <source>
        <dbReference type="SAM" id="SignalP"/>
    </source>
</evidence>
<gene>
    <name evidence="3" type="ORF">COA96_14290</name>
</gene>
<evidence type="ECO:0000313" key="3">
    <source>
        <dbReference type="EMBL" id="PCJ22495.1"/>
    </source>
</evidence>
<keyword evidence="3" id="KW-0378">Hydrolase</keyword>
<dbReference type="Proteomes" id="UP000218327">
    <property type="component" value="Unassembled WGS sequence"/>
</dbReference>
<sequence length="450" mass="49428">MFPMNNKNNGKIRKWLIQATAKAVCFTVLLAAATPINWAAESLPTANPESVGISAKRLERIDEYFQRFIDKGQVVGAVSLVARHGKIVHHSAVGLKYREENIPMTTDTIFALASMTKPIVSTALMMLFEEGRFRLDDPISDWIPEYADHMVLASNGPLQRRVPEARPITIRHVLTHTSGLTLNPANKGLSEEELRLASNGGEQFSTLGERVARAALIPAAFSPGDHWQYGSSTDYVAVLVEKISGQSIDQFLKERIFEPLGMHDTFYNIPPEKVDRVAARYIPTDTGGAELQLAPTYAEPTTYFPGVSGLNSTSSDYIRFAQMISNGGELDGVRLLGRMTVDLMISNHTGDKSVYIRGPGYGFGLGFGVLVDPTKSLDTLSPGSYGWGGAYGTLYYADPAEDIIGLMFIQLRGHGPLNIRQRFTNVVSQSVVDSVADRKPKIQGYNIRQD</sequence>
<keyword evidence="1" id="KW-0732">Signal</keyword>
<proteinExistence type="predicted"/>
<name>A0A2A5ATB7_9GAMM</name>
<comment type="caution">
    <text evidence="3">The sequence shown here is derived from an EMBL/GenBank/DDBJ whole genome shotgun (WGS) entry which is preliminary data.</text>
</comment>
<feature type="signal peptide" evidence="1">
    <location>
        <begin position="1"/>
        <end position="39"/>
    </location>
</feature>